<dbReference type="OrthoDB" id="410104at2759"/>
<reference evidence="2 3" key="1">
    <citation type="submission" date="2018-11" db="EMBL/GenBank/DDBJ databases">
        <authorList>
            <consortium name="Pathogen Informatics"/>
        </authorList>
    </citation>
    <scope>NUCLEOTIDE SEQUENCE [LARGE SCALE GENOMIC DNA]</scope>
</reference>
<dbReference type="EMBL" id="UZAH01026707">
    <property type="protein sequence ID" value="VDO84396.1"/>
    <property type="molecule type" value="Genomic_DNA"/>
</dbReference>
<evidence type="ECO:0000313" key="2">
    <source>
        <dbReference type="EMBL" id="VDO84396.1"/>
    </source>
</evidence>
<gene>
    <name evidence="2" type="ORF">HPBE_LOCUS10268</name>
</gene>
<reference evidence="4" key="2">
    <citation type="submission" date="2019-09" db="UniProtKB">
        <authorList>
            <consortium name="WormBaseParasite"/>
        </authorList>
    </citation>
    <scope>IDENTIFICATION</scope>
</reference>
<proteinExistence type="predicted"/>
<feature type="region of interest" description="Disordered" evidence="1">
    <location>
        <begin position="53"/>
        <end position="96"/>
    </location>
</feature>
<keyword evidence="3" id="KW-1185">Reference proteome</keyword>
<organism evidence="3 4">
    <name type="scientific">Heligmosomoides polygyrus</name>
    <name type="common">Parasitic roundworm</name>
    <dbReference type="NCBI Taxonomy" id="6339"/>
    <lineage>
        <taxon>Eukaryota</taxon>
        <taxon>Metazoa</taxon>
        <taxon>Ecdysozoa</taxon>
        <taxon>Nematoda</taxon>
        <taxon>Chromadorea</taxon>
        <taxon>Rhabditida</taxon>
        <taxon>Rhabditina</taxon>
        <taxon>Rhabditomorpha</taxon>
        <taxon>Strongyloidea</taxon>
        <taxon>Heligmosomidae</taxon>
        <taxon>Heligmosomoides</taxon>
    </lineage>
</organism>
<dbReference type="WBParaSite" id="HPBE_0001026701-mRNA-1">
    <property type="protein sequence ID" value="HPBE_0001026701-mRNA-1"/>
    <property type="gene ID" value="HPBE_0001026701"/>
</dbReference>
<dbReference type="AlphaFoldDB" id="A0A183FR42"/>
<evidence type="ECO:0000256" key="1">
    <source>
        <dbReference type="SAM" id="MobiDB-lite"/>
    </source>
</evidence>
<sequence>MFKKKSPITTINWHMYTSLSRLWEETVMDNIDEGYGRFVRHLCENANGAESLKTTKRRLSPETRADPPAWSSTSVRQLPTDVRACEATQRGDKGRP</sequence>
<dbReference type="Proteomes" id="UP000050761">
    <property type="component" value="Unassembled WGS sequence"/>
</dbReference>
<protein>
    <submittedName>
        <fullName evidence="4">Transposase</fullName>
    </submittedName>
</protein>
<accession>A0A3P7Y9I6</accession>
<name>A0A183FR42_HELPZ</name>
<evidence type="ECO:0000313" key="4">
    <source>
        <dbReference type="WBParaSite" id="HPBE_0001026701-mRNA-1"/>
    </source>
</evidence>
<evidence type="ECO:0000313" key="3">
    <source>
        <dbReference type="Proteomes" id="UP000050761"/>
    </source>
</evidence>
<accession>A0A183FR42</accession>